<feature type="compositionally biased region" description="Basic and acidic residues" evidence="1">
    <location>
        <begin position="539"/>
        <end position="552"/>
    </location>
</feature>
<keyword evidence="4" id="KW-1185">Reference proteome</keyword>
<dbReference type="AlphaFoldDB" id="A0A4R3LSW9"/>
<feature type="domain" description="Hydantoinase B/oxoprolinase" evidence="2">
    <location>
        <begin position="18"/>
        <end position="540"/>
    </location>
</feature>
<protein>
    <submittedName>
        <fullName evidence="3">N-methylhydantoinase B</fullName>
    </submittedName>
</protein>
<accession>A0A4R3LSW9</accession>
<evidence type="ECO:0000259" key="2">
    <source>
        <dbReference type="Pfam" id="PF02538"/>
    </source>
</evidence>
<evidence type="ECO:0000313" key="4">
    <source>
        <dbReference type="Proteomes" id="UP000294664"/>
    </source>
</evidence>
<dbReference type="RefSeq" id="WP_132034985.1">
    <property type="nucleotide sequence ID" value="NZ_SMAI01000017.1"/>
</dbReference>
<dbReference type="PANTHER" id="PTHR11365">
    <property type="entry name" value="5-OXOPROLINASE RELATED"/>
    <property type="match status" value="1"/>
</dbReference>
<dbReference type="Pfam" id="PF02538">
    <property type="entry name" value="Hydantoinase_B"/>
    <property type="match status" value="1"/>
</dbReference>
<sequence>MTPALSPLSGTTGLMRTDPVTFEIIRNGLYAVCEEMKTVLMRTSFSPLLSLSADLSCAILDPRGDVAAQGNDIPVHLGAMPFTGRAVLAAFPLDTWRAGDGVLLNDPYLGGTHLPDMSLLMPVFVDDAVVAFSATRVHWPDVGGIAAGSSSISDEILKEGLRIPPVKIIEAGRLRQDMMDLILANVRVPSDRFGDFRAQQAANLRGVRRLQELGARYGRAALETVLRESQDYSHLQVQHRLAALPDCDVSASEPLDGDGFTTDPASLMIAVRIRKRGTTFDVDFAGTAPAARGPVNAPFPVTASAVYYTLIGLAGGGIPPNSGAYAAATVHAPEGCLVRARYPSPVVAANTETSNRIVDILLRALGQAYPERVPAGSYGSACVYTLGGPDAARGRPFVHYETIGGGMGGRSGGDGQSGMRVHMGNTMNLPVEAMEAQMPLRFHAYELVAESGGAGRWRGGAGVRKVVEVLGAGVQASVLGERTSTAAAGIDGGAPGGRASFAIRDGAGVARTLESKSGPHRLAPGDRLEMQTAGGGGWGRRDPAADQKGHAS</sequence>
<dbReference type="GO" id="GO:0017168">
    <property type="term" value="F:5-oxoprolinase (ATP-hydrolyzing) activity"/>
    <property type="evidence" value="ECO:0007669"/>
    <property type="project" value="TreeGrafter"/>
</dbReference>
<reference evidence="3 4" key="1">
    <citation type="submission" date="2019-03" db="EMBL/GenBank/DDBJ databases">
        <title>Genomic Encyclopedia of Type Strains, Phase IV (KMG-IV): sequencing the most valuable type-strain genomes for metagenomic binning, comparative biology and taxonomic classification.</title>
        <authorList>
            <person name="Goeker M."/>
        </authorList>
    </citation>
    <scope>NUCLEOTIDE SEQUENCE [LARGE SCALE GENOMIC DNA]</scope>
    <source>
        <strain evidence="3 4">DSM 9035</strain>
    </source>
</reference>
<dbReference type="GO" id="GO:0006749">
    <property type="term" value="P:glutathione metabolic process"/>
    <property type="evidence" value="ECO:0007669"/>
    <property type="project" value="TreeGrafter"/>
</dbReference>
<dbReference type="EMBL" id="SMAI01000017">
    <property type="protein sequence ID" value="TCT01705.1"/>
    <property type="molecule type" value="Genomic_DNA"/>
</dbReference>
<feature type="region of interest" description="Disordered" evidence="1">
    <location>
        <begin position="515"/>
        <end position="552"/>
    </location>
</feature>
<evidence type="ECO:0000313" key="3">
    <source>
        <dbReference type="EMBL" id="TCT01705.1"/>
    </source>
</evidence>
<dbReference type="GO" id="GO:0005829">
    <property type="term" value="C:cytosol"/>
    <property type="evidence" value="ECO:0007669"/>
    <property type="project" value="TreeGrafter"/>
</dbReference>
<dbReference type="InterPro" id="IPR045079">
    <property type="entry name" value="Oxoprolinase-like"/>
</dbReference>
<comment type="caution">
    <text evidence="3">The sequence shown here is derived from an EMBL/GenBank/DDBJ whole genome shotgun (WGS) entry which is preliminary data.</text>
</comment>
<gene>
    <name evidence="3" type="ORF">EDC64_11758</name>
</gene>
<dbReference type="OrthoDB" id="9761586at2"/>
<proteinExistence type="predicted"/>
<name>A0A4R3LSW9_9HYPH</name>
<evidence type="ECO:0000256" key="1">
    <source>
        <dbReference type="SAM" id="MobiDB-lite"/>
    </source>
</evidence>
<dbReference type="InterPro" id="IPR003692">
    <property type="entry name" value="Hydantoinase_B"/>
</dbReference>
<dbReference type="Proteomes" id="UP000294664">
    <property type="component" value="Unassembled WGS sequence"/>
</dbReference>
<dbReference type="PANTHER" id="PTHR11365:SF23">
    <property type="entry name" value="HYPOTHETICAL 5-OXOPROLINASE (EUROFUNG)-RELATED"/>
    <property type="match status" value="1"/>
</dbReference>
<organism evidence="3 4">
    <name type="scientific">Aquabacter spiritensis</name>
    <dbReference type="NCBI Taxonomy" id="933073"/>
    <lineage>
        <taxon>Bacteria</taxon>
        <taxon>Pseudomonadati</taxon>
        <taxon>Pseudomonadota</taxon>
        <taxon>Alphaproteobacteria</taxon>
        <taxon>Hyphomicrobiales</taxon>
        <taxon>Xanthobacteraceae</taxon>
        <taxon>Aquabacter</taxon>
    </lineage>
</organism>